<reference evidence="2" key="9">
    <citation type="journal article" date="1996" name="Biochem. Biophys. Res. Commun.">
        <title>A new plasmid-encoded proteic killer gene system: cloning, sequencing, and analyzing hig locus of plasmid Rts1.</title>
        <authorList>
            <person name="Tian Q.B."/>
            <person name="Ohnishi M."/>
            <person name="Tabuchi A."/>
            <person name="Terawaki Y."/>
        </authorList>
    </citation>
    <scope>NUCLEOTIDE SEQUENCE</scope>
    <source>
        <strain evidence="2">UR-75</strain>
        <plasmid evidence="2">Rts1</plasmid>
    </source>
</reference>
<evidence type="ECO:0000313" key="2">
    <source>
        <dbReference type="EMBL" id="BAB93746.1"/>
    </source>
</evidence>
<keyword evidence="1" id="KW-1133">Transmembrane helix</keyword>
<feature type="transmembrane region" description="Helical" evidence="1">
    <location>
        <begin position="21"/>
        <end position="41"/>
    </location>
</feature>
<reference evidence="2" key="4">
    <citation type="journal article" date="1985" name="J. Bacteriol.">
        <title>Organization of the Tn6-related kanamycin resistance transposon Tn2680 carrying two copies of IS26 and an IS903 variant, IS903. B.</title>
        <authorList>
            <person name="Mollet B."/>
            <person name="Clerget M."/>
            <person name="Meyer J."/>
            <person name="Iida S."/>
        </authorList>
    </citation>
    <scope>NUCLEOTIDE SEQUENCE</scope>
    <source>
        <strain evidence="2">UR-75</strain>
        <plasmid evidence="2">Rts1</plasmid>
    </source>
</reference>
<proteinExistence type="predicted"/>
<reference evidence="2" key="1">
    <citation type="journal article" date="1968" name="Nature">
        <title>Temperature sensitivity of cell growth in Escherichia coli associated with the temperature sensitive R(KM) factor.</title>
        <authorList>
            <person name="Terawaki Y."/>
            <person name="Kakizawa Y."/>
            <person name="Takayasu H."/>
            <person name="Yoshikawa M."/>
        </authorList>
    </citation>
    <scope>NUCLEOTIDE SEQUENCE</scope>
    <source>
        <strain evidence="2">UR-75</strain>
        <plasmid evidence="2">Rts1</plasmid>
    </source>
</reference>
<reference evidence="2" key="7">
    <citation type="journal article" date="1991" name="J. Bacteriol.">
        <title>Three short fragments of Rts1 DNA are responsible for the temperature-sensitive growth phenotype (Tsg) of host bacteria.</title>
        <authorList>
            <person name="Mochida S."/>
            <person name="Tsuchiya H."/>
            <person name="Mori K."/>
            <person name="Kaji A."/>
        </authorList>
    </citation>
    <scope>NUCLEOTIDE SEQUENCE</scope>
    <source>
        <strain evidence="2">UR-75</strain>
        <plasmid evidence="2">Rts1</plasmid>
    </source>
</reference>
<reference evidence="2" key="10">
    <citation type="journal article" date="2002" name="J. Bacteriol.">
        <title>Complete nucleotide sequence of plasmid Rts1: implications for evolution of large plasmid Genomes.</title>
        <authorList>
            <person name="Murata T."/>
            <person name="Ohnishi M."/>
            <person name="Ara T."/>
            <person name="Kaneko J."/>
            <person name="Han C.-G."/>
            <person name="Li Y.F."/>
            <person name="Takashima K."/>
            <person name="Nojima H."/>
            <person name="Nakayama K."/>
            <person name="Kaji A."/>
            <person name="Kamio Y."/>
            <person name="Miki T."/>
            <person name="Mori H."/>
            <person name="Ohtsubo E."/>
            <person name="Terawaki Y."/>
            <person name="Hayashi T."/>
        </authorList>
    </citation>
    <scope>NUCLEOTIDE SEQUENCE</scope>
    <source>
        <strain evidence="2">UR-75</strain>
        <plasmid evidence="2">Rts1</plasmid>
    </source>
</reference>
<dbReference type="AlphaFoldDB" id="Q8KK04"/>
<reference evidence="2" key="6">
    <citation type="journal article" date="1988" name="Plasmid">
        <title>Nucleotide sequence and copy control function of the extension of the incI region (incI-b) of Rts 1.</title>
        <authorList>
            <person name="Nozue H."/>
            <person name="Tsuchiya K."/>
            <person name="Kamio Y."/>
        </authorList>
    </citation>
    <scope>NUCLEOTIDE SEQUENCE</scope>
    <source>
        <strain evidence="2">UR-75</strain>
        <plasmid evidence="2">Rts1</plasmid>
    </source>
</reference>
<keyword evidence="2" id="KW-0614">Plasmid</keyword>
<keyword evidence="1" id="KW-0812">Transmembrane</keyword>
<gene>
    <name evidence="2" type="primary">orf184</name>
</gene>
<reference evidence="2" key="2">
    <citation type="journal article" date="1983" name="J. Bacteriol.">
        <title>Nucleotide sequence of an incompatibility region of mini-Rts1 that contains five direct repeats.</title>
        <authorList>
            <person name="Kamio Y."/>
            <person name="Terawaki Y."/>
        </authorList>
    </citation>
    <scope>NUCLEOTIDE SEQUENCE</scope>
    <source>
        <strain evidence="2">UR-75</strain>
        <plasmid evidence="2">Rts1</plasmid>
    </source>
</reference>
<protein>
    <submittedName>
        <fullName evidence="2">Uncharacterized protein</fullName>
    </submittedName>
</protein>
<reference evidence="2" key="5">
    <citation type="journal article" date="1988" name="J. Bacteriol.">
        <title>Nucleotide sequence of an Rts1 fragment causing temperature-dependent instability.</title>
        <authorList>
            <person name="Tanaka M."/>
            <person name="Okawa N."/>
            <person name="Mori K."/>
            <person name="Suyama Y."/>
            <person name="Kaji A."/>
        </authorList>
    </citation>
    <scope>NUCLEOTIDE SEQUENCE</scope>
    <source>
        <strain evidence="2">UR-75</strain>
        <plasmid evidence="2">Rts1</plasmid>
    </source>
</reference>
<reference evidence="2" key="8">
    <citation type="journal article" date="1994" name="J. Mol. Biol.">
        <title>Molecular cloning and expression of a novel hydroxymethylcytosine-specific restriction enzyme (PvuRts1I) modulated by glucosylation of DNA.</title>
        <authorList>
            <person name="Janosi L."/>
            <person name="Yonemitsu H."/>
            <person name="Hong H."/>
            <person name="Kaji A."/>
        </authorList>
    </citation>
    <scope>NUCLEOTIDE SEQUENCE</scope>
    <source>
        <strain evidence="2">UR-75</strain>
        <plasmid evidence="2">Rts1</plasmid>
    </source>
</reference>
<evidence type="ECO:0000256" key="1">
    <source>
        <dbReference type="SAM" id="Phobius"/>
    </source>
</evidence>
<accession>Q8KK04</accession>
<dbReference type="EMBL" id="AP004237">
    <property type="protein sequence ID" value="BAB93746.1"/>
    <property type="molecule type" value="Genomic_DNA"/>
</dbReference>
<organism evidence="2">
    <name type="scientific">Proteus vulgaris</name>
    <dbReference type="NCBI Taxonomy" id="585"/>
    <lineage>
        <taxon>Bacteria</taxon>
        <taxon>Pseudomonadati</taxon>
        <taxon>Pseudomonadota</taxon>
        <taxon>Gammaproteobacteria</taxon>
        <taxon>Enterobacterales</taxon>
        <taxon>Morganellaceae</taxon>
        <taxon>Proteus</taxon>
    </lineage>
</organism>
<reference evidence="2" key="3">
    <citation type="journal article" date="1984" name="J. Bacteriol.">
        <title>Complete nucleotide sequence of mini-Rts1 and its copy mutant.</title>
        <authorList>
            <person name="Kamio Y."/>
            <person name="Tabuchi A."/>
            <person name="Itoh Y."/>
            <person name="Katagiri H."/>
            <person name="Terawaki Y."/>
        </authorList>
    </citation>
    <scope>NUCLEOTIDE SEQUENCE</scope>
    <source>
        <strain evidence="2">UR-75</strain>
        <plasmid evidence="2">Rts1</plasmid>
    </source>
</reference>
<sequence length="75" mass="8267">MGSAMYPVNHLIQGMILCSDFYPLCLPLVVCPLIGFLLRWLTSLSSIRFSLPMMASCTGQLGFCSCTSLWCSIRA</sequence>
<name>Q8KK04_PROVU</name>
<geneLocation type="plasmid" evidence="2">
    <name>Rts1</name>
</geneLocation>
<keyword evidence="1" id="KW-0472">Membrane</keyword>